<dbReference type="SUPFAM" id="SSF55874">
    <property type="entry name" value="ATPase domain of HSP90 chaperone/DNA topoisomerase II/histidine kinase"/>
    <property type="match status" value="1"/>
</dbReference>
<feature type="transmembrane region" description="Helical" evidence="2">
    <location>
        <begin position="34"/>
        <end position="50"/>
    </location>
</feature>
<feature type="transmembrane region" description="Helical" evidence="2">
    <location>
        <begin position="79"/>
        <end position="101"/>
    </location>
</feature>
<feature type="transmembrane region" description="Helical" evidence="2">
    <location>
        <begin position="159"/>
        <end position="178"/>
    </location>
</feature>
<evidence type="ECO:0000256" key="2">
    <source>
        <dbReference type="SAM" id="Phobius"/>
    </source>
</evidence>
<dbReference type="Proteomes" id="UP000027855">
    <property type="component" value="Unassembled WGS sequence"/>
</dbReference>
<keyword evidence="4" id="KW-0808">Transferase</keyword>
<dbReference type="InterPro" id="IPR032834">
    <property type="entry name" value="NatK-like_C"/>
</dbReference>
<keyword evidence="1" id="KW-0175">Coiled coil</keyword>
<feature type="domain" description="Sensor histidine kinase NatK-like C-terminal" evidence="3">
    <location>
        <begin position="333"/>
        <end position="436"/>
    </location>
</feature>
<dbReference type="Gene3D" id="3.30.565.10">
    <property type="entry name" value="Histidine kinase-like ATPase, C-terminal domain"/>
    <property type="match status" value="1"/>
</dbReference>
<dbReference type="InterPro" id="IPR036890">
    <property type="entry name" value="HATPase_C_sf"/>
</dbReference>
<gene>
    <name evidence="4" type="ORF">DL07_05405</name>
</gene>
<comment type="caution">
    <text evidence="4">The sequence shown here is derived from an EMBL/GenBank/DDBJ whole genome shotgun (WGS) entry which is preliminary data.</text>
</comment>
<accession>A0A074JD91</accession>
<dbReference type="Pfam" id="PF14501">
    <property type="entry name" value="HATPase_c_5"/>
    <property type="match status" value="1"/>
</dbReference>
<evidence type="ECO:0000256" key="1">
    <source>
        <dbReference type="SAM" id="Coils"/>
    </source>
</evidence>
<sequence>MMLNLQIALEYLLHFIVIQWIYEKTSLVKIPRMILPIAFLVECIGGILGMSYNVGLSFMTPFYLLFYAYFYGKERTTNMLAFYAFYPLVLYLLIFNGYAYFLMPGFGITSDFLNKSYLYFIFFDLLIIPTFVALSKLLNIDFKYLRVLERDRKFGRIMFFTNFVLISYVIMNYSVVVASHFFDLYYAGHIITLIGYIAILYAVYSVNRYADEYFENERRKENRRHLDDLEKYSEQVESLYETLRSFRHDYTNVMISLNEAIQMKDIDQIKMIYDSVLKDSASDLKQQKFDLAKLTRVTNMPLKSLLSSKVAEAFDKGIQCHVEVEEGVFFTDMRPLDLITIISILCDNAIEATVLADEPKLSIAIFKMENQSVIVVENSTKEASIDVAPLKQRGFSTKGTGRGLGLANIEEILFRYDNVTLETESAQHRFVQLLSITPKED</sequence>
<keyword evidence="2" id="KW-0812">Transmembrane</keyword>
<evidence type="ECO:0000259" key="3">
    <source>
        <dbReference type="Pfam" id="PF14501"/>
    </source>
</evidence>
<keyword evidence="2" id="KW-1133">Transmembrane helix</keyword>
<feature type="transmembrane region" description="Helical" evidence="2">
    <location>
        <begin position="117"/>
        <end position="138"/>
    </location>
</feature>
<proteinExistence type="predicted"/>
<feature type="transmembrane region" description="Helical" evidence="2">
    <location>
        <begin position="184"/>
        <end position="204"/>
    </location>
</feature>
<name>A0A074JD91_STRSL</name>
<dbReference type="GO" id="GO:0016301">
    <property type="term" value="F:kinase activity"/>
    <property type="evidence" value="ECO:0007669"/>
    <property type="project" value="UniProtKB-KW"/>
</dbReference>
<dbReference type="PANTHER" id="PTHR40448">
    <property type="entry name" value="TWO-COMPONENT SENSOR HISTIDINE KINASE"/>
    <property type="match status" value="1"/>
</dbReference>
<evidence type="ECO:0000313" key="5">
    <source>
        <dbReference type="Proteomes" id="UP000027855"/>
    </source>
</evidence>
<feature type="transmembrane region" description="Helical" evidence="2">
    <location>
        <begin position="6"/>
        <end position="22"/>
    </location>
</feature>
<keyword evidence="4" id="KW-0418">Kinase</keyword>
<dbReference type="GO" id="GO:0042802">
    <property type="term" value="F:identical protein binding"/>
    <property type="evidence" value="ECO:0007669"/>
    <property type="project" value="TreeGrafter"/>
</dbReference>
<keyword evidence="2" id="KW-0472">Membrane</keyword>
<organism evidence="4 5">
    <name type="scientific">Streptococcus salivarius</name>
    <dbReference type="NCBI Taxonomy" id="1304"/>
    <lineage>
        <taxon>Bacteria</taxon>
        <taxon>Bacillati</taxon>
        <taxon>Bacillota</taxon>
        <taxon>Bacilli</taxon>
        <taxon>Lactobacillales</taxon>
        <taxon>Streptococcaceae</taxon>
        <taxon>Streptococcus</taxon>
    </lineage>
</organism>
<protein>
    <submittedName>
        <fullName evidence="4">Histidine kinase</fullName>
    </submittedName>
</protein>
<dbReference type="PANTHER" id="PTHR40448:SF1">
    <property type="entry name" value="TWO-COMPONENT SENSOR HISTIDINE KINASE"/>
    <property type="match status" value="1"/>
</dbReference>
<feature type="coiled-coil region" evidence="1">
    <location>
        <begin position="222"/>
        <end position="249"/>
    </location>
</feature>
<evidence type="ECO:0000313" key="4">
    <source>
        <dbReference type="EMBL" id="KEO44004.1"/>
    </source>
</evidence>
<reference evidence="4 5" key="1">
    <citation type="submission" date="2014-04" db="EMBL/GenBank/DDBJ databases">
        <title>Variable characteristics of bacteriocin-producing Streptococcus salivarius strains isolated from Malaysian subjects.</title>
        <authorList>
            <person name="Philip K."/>
            <person name="Barbour A."/>
        </authorList>
    </citation>
    <scope>NUCLEOTIDE SEQUENCE [LARGE SCALE GENOMIC DNA]</scope>
    <source>
        <strain evidence="4 5">NU10</strain>
    </source>
</reference>
<dbReference type="EMBL" id="JJMT01000024">
    <property type="protein sequence ID" value="KEO44004.1"/>
    <property type="molecule type" value="Genomic_DNA"/>
</dbReference>
<dbReference type="AlphaFoldDB" id="A0A074JD91"/>